<evidence type="ECO:0000313" key="1">
    <source>
        <dbReference type="EMBL" id="QGR18417.1"/>
    </source>
</evidence>
<dbReference type="Proteomes" id="UP000427373">
    <property type="component" value="Chromosome"/>
</dbReference>
<dbReference type="KEGG" id="soh:D1869_04115"/>
<gene>
    <name evidence="1" type="ORF">D1869_04115</name>
</gene>
<dbReference type="AlphaFoldDB" id="A0A650CLS6"/>
<dbReference type="OrthoDB" id="42889at2157"/>
<sequence>MYKVWEIIKKYPLILYLMDFSYGGNKTFKSTKAYDLLKEMENYIYPTREDDYVRCYYYLFLPVNVKGKIKFVPTSFCYLKEFDEYEFFVHTKGGIRIGKGDEKLPQCYNSLLIRVYIFMKMQYEDPIFITTKDIYKHYLVGEVKLKYVIKPKMSKDDAKQLLIQYKENLKNKLQSDDITLRDYLEVVKIVYEANKLEMDNDLKELYKRYADGRDCGMMDLPLDDKEAFKKWLHGEAHCGGHPFEIIRGGFITYGVYLYPPRNGRYTIIANDFIDEYINAVKEFLKRKIPFRAPDLINVLKYLTGELVVKVNDYSDFPRHLFIFYSEVENKKKIKWEEVEEVNYRRKRHN</sequence>
<evidence type="ECO:0000313" key="2">
    <source>
        <dbReference type="Proteomes" id="UP000427373"/>
    </source>
</evidence>
<accession>A0A650CLS6</accession>
<protein>
    <submittedName>
        <fullName evidence="1">Uncharacterized protein</fullName>
    </submittedName>
</protein>
<keyword evidence="2" id="KW-1185">Reference proteome</keyword>
<proteinExistence type="predicted"/>
<reference evidence="1 2" key="1">
    <citation type="submission" date="2019-10" db="EMBL/GenBank/DDBJ databases">
        <title>Genome Sequences from Six Type Strain Members of the Archaeal Family Sulfolobaceae: Acidianus ambivalens, Acidianus infernus, Metallosphaera prunae, Stygiolobus azoricus, Sulfolobus metallicus, and Sulfurisphaera ohwakuensis.</title>
        <authorList>
            <person name="Counts J.A."/>
            <person name="Kelly R.M."/>
        </authorList>
    </citation>
    <scope>NUCLEOTIDE SEQUENCE [LARGE SCALE GENOMIC DNA]</scope>
    <source>
        <strain evidence="1 2">TA-1</strain>
    </source>
</reference>
<dbReference type="EMBL" id="CP045484">
    <property type="protein sequence ID" value="QGR18417.1"/>
    <property type="molecule type" value="Genomic_DNA"/>
</dbReference>
<organism evidence="1 2">
    <name type="scientific">Sulfurisphaera ohwakuensis</name>
    <dbReference type="NCBI Taxonomy" id="69656"/>
    <lineage>
        <taxon>Archaea</taxon>
        <taxon>Thermoproteota</taxon>
        <taxon>Thermoprotei</taxon>
        <taxon>Sulfolobales</taxon>
        <taxon>Sulfolobaceae</taxon>
        <taxon>Sulfurisphaera</taxon>
    </lineage>
</organism>
<name>A0A650CLS6_SULOH</name>